<dbReference type="RefSeq" id="WP_050059632.1">
    <property type="nucleotide sequence ID" value="NZ_JACHEK010000005.1"/>
</dbReference>
<keyword evidence="4" id="KW-0689">Ribosomal protein</keyword>
<gene>
    <name evidence="4" type="ORF">HNQ77_002760</name>
</gene>
<reference evidence="4 5" key="1">
    <citation type="submission" date="2020-08" db="EMBL/GenBank/DDBJ databases">
        <title>Genomic Encyclopedia of Type Strains, Phase IV (KMG-IV): sequencing the most valuable type-strain genomes for metagenomic binning, comparative biology and taxonomic classification.</title>
        <authorList>
            <person name="Goeker M."/>
        </authorList>
    </citation>
    <scope>NUCLEOTIDE SEQUENCE [LARGE SCALE GENOMIC DNA]</scope>
    <source>
        <strain evidence="4 5">DSM 103733</strain>
    </source>
</reference>
<keyword evidence="5" id="KW-1185">Reference proteome</keyword>
<dbReference type="InterPro" id="IPR050832">
    <property type="entry name" value="Bact_Acetyltransf"/>
</dbReference>
<evidence type="ECO:0000313" key="4">
    <source>
        <dbReference type="EMBL" id="MBB6144804.1"/>
    </source>
</evidence>
<dbReference type="EMBL" id="JACHEK010000005">
    <property type="protein sequence ID" value="MBB6144804.1"/>
    <property type="molecule type" value="Genomic_DNA"/>
</dbReference>
<dbReference type="Proteomes" id="UP000538666">
    <property type="component" value="Unassembled WGS sequence"/>
</dbReference>
<dbReference type="InterPro" id="IPR000182">
    <property type="entry name" value="GNAT_dom"/>
</dbReference>
<accession>A0A841K3G7</accession>
<dbReference type="AlphaFoldDB" id="A0A841K3G7"/>
<evidence type="ECO:0000256" key="2">
    <source>
        <dbReference type="ARBA" id="ARBA00023315"/>
    </source>
</evidence>
<organism evidence="4 5">
    <name type="scientific">Silvibacterium bohemicum</name>
    <dbReference type="NCBI Taxonomy" id="1577686"/>
    <lineage>
        <taxon>Bacteria</taxon>
        <taxon>Pseudomonadati</taxon>
        <taxon>Acidobacteriota</taxon>
        <taxon>Terriglobia</taxon>
        <taxon>Terriglobales</taxon>
        <taxon>Acidobacteriaceae</taxon>
        <taxon>Silvibacterium</taxon>
    </lineage>
</organism>
<evidence type="ECO:0000313" key="5">
    <source>
        <dbReference type="Proteomes" id="UP000538666"/>
    </source>
</evidence>
<evidence type="ECO:0000259" key="3">
    <source>
        <dbReference type="PROSITE" id="PS51186"/>
    </source>
</evidence>
<dbReference type="GO" id="GO:0005840">
    <property type="term" value="C:ribosome"/>
    <property type="evidence" value="ECO:0007669"/>
    <property type="project" value="UniProtKB-KW"/>
</dbReference>
<dbReference type="PANTHER" id="PTHR43877">
    <property type="entry name" value="AMINOALKYLPHOSPHONATE N-ACETYLTRANSFERASE-RELATED-RELATED"/>
    <property type="match status" value="1"/>
</dbReference>
<evidence type="ECO:0000256" key="1">
    <source>
        <dbReference type="ARBA" id="ARBA00022679"/>
    </source>
</evidence>
<keyword evidence="2" id="KW-0012">Acyltransferase</keyword>
<dbReference type="Pfam" id="PF00583">
    <property type="entry name" value="Acetyltransf_1"/>
    <property type="match status" value="1"/>
</dbReference>
<dbReference type="OrthoDB" id="9796381at2"/>
<keyword evidence="1" id="KW-0808">Transferase</keyword>
<proteinExistence type="predicted"/>
<dbReference type="PANTHER" id="PTHR43877:SF2">
    <property type="entry name" value="AMINOALKYLPHOSPHONATE N-ACETYLTRANSFERASE-RELATED"/>
    <property type="match status" value="1"/>
</dbReference>
<sequence length="158" mass="17657">MTIHGQPAIIRAAALPDIAALTKLYVSYRLFYGEPAASEASEEFLRDRIQRGAGAYFLAFSSSAEKDAEAMAFMHLMPSTNTLAMRPIWLLEDLYVDPSARGQGIAISLLRHAEEFASSTGAERITLSTAHDNAAAQSIYRKLGYVREEHFWYFHRVL</sequence>
<comment type="caution">
    <text evidence="4">The sequence shown here is derived from an EMBL/GenBank/DDBJ whole genome shotgun (WGS) entry which is preliminary data.</text>
</comment>
<dbReference type="SUPFAM" id="SSF55729">
    <property type="entry name" value="Acyl-CoA N-acyltransferases (Nat)"/>
    <property type="match status" value="1"/>
</dbReference>
<name>A0A841K3G7_9BACT</name>
<feature type="domain" description="N-acetyltransferase" evidence="3">
    <location>
        <begin position="8"/>
        <end position="158"/>
    </location>
</feature>
<dbReference type="InterPro" id="IPR016181">
    <property type="entry name" value="Acyl_CoA_acyltransferase"/>
</dbReference>
<protein>
    <submittedName>
        <fullName evidence="4">Ribosomal protein S18 acetylase RimI-like enzyme</fullName>
    </submittedName>
</protein>
<dbReference type="GO" id="GO:0016747">
    <property type="term" value="F:acyltransferase activity, transferring groups other than amino-acyl groups"/>
    <property type="evidence" value="ECO:0007669"/>
    <property type="project" value="InterPro"/>
</dbReference>
<keyword evidence="4" id="KW-0687">Ribonucleoprotein</keyword>
<dbReference type="CDD" id="cd04301">
    <property type="entry name" value="NAT_SF"/>
    <property type="match status" value="1"/>
</dbReference>
<dbReference type="PROSITE" id="PS51186">
    <property type="entry name" value="GNAT"/>
    <property type="match status" value="1"/>
</dbReference>
<dbReference type="Gene3D" id="3.40.630.30">
    <property type="match status" value="1"/>
</dbReference>